<dbReference type="Proteomes" id="UP000230683">
    <property type="component" value="Unassembled WGS sequence"/>
</dbReference>
<feature type="non-terminal residue" evidence="1">
    <location>
        <position position="1"/>
    </location>
</feature>
<accession>A0A2M7X5M0</accession>
<comment type="caution">
    <text evidence="1">The sequence shown here is derived from an EMBL/GenBank/DDBJ whole genome shotgun (WGS) entry which is preliminary data.</text>
</comment>
<gene>
    <name evidence="1" type="ORF">CO178_00475</name>
</gene>
<dbReference type="Gene3D" id="3.20.20.80">
    <property type="entry name" value="Glycosidases"/>
    <property type="match status" value="1"/>
</dbReference>
<dbReference type="SUPFAM" id="SSF51445">
    <property type="entry name" value="(Trans)glycosidases"/>
    <property type="match status" value="1"/>
</dbReference>
<evidence type="ECO:0000313" key="2">
    <source>
        <dbReference type="Proteomes" id="UP000230683"/>
    </source>
</evidence>
<proteinExistence type="predicted"/>
<evidence type="ECO:0008006" key="3">
    <source>
        <dbReference type="Google" id="ProtNLM"/>
    </source>
</evidence>
<evidence type="ECO:0000313" key="1">
    <source>
        <dbReference type="EMBL" id="PJA41311.1"/>
    </source>
</evidence>
<reference evidence="2" key="1">
    <citation type="submission" date="2017-09" db="EMBL/GenBank/DDBJ databases">
        <title>Depth-based differentiation of microbial function through sediment-hosted aquifers and enrichment of novel symbionts in the deep terrestrial subsurface.</title>
        <authorList>
            <person name="Probst A.J."/>
            <person name="Ladd B."/>
            <person name="Jarett J.K."/>
            <person name="Geller-Mcgrath D.E."/>
            <person name="Sieber C.M.K."/>
            <person name="Emerson J.B."/>
            <person name="Anantharaman K."/>
            <person name="Thomas B.C."/>
            <person name="Malmstrom R."/>
            <person name="Stieglmeier M."/>
            <person name="Klingl A."/>
            <person name="Woyke T."/>
            <person name="Ryan C.M."/>
            <person name="Banfield J.F."/>
        </authorList>
    </citation>
    <scope>NUCLEOTIDE SEQUENCE [LARGE SCALE GENOMIC DNA]</scope>
</reference>
<protein>
    <recommendedName>
        <fullName evidence="3">Glycoside hydrolase family 42 N-terminal domain-containing protein</fullName>
    </recommendedName>
</protein>
<organism evidence="1 2">
    <name type="scientific">candidate division WWE3 bacterium CG_4_9_14_3_um_filter_34_6</name>
    <dbReference type="NCBI Taxonomy" id="1975079"/>
    <lineage>
        <taxon>Bacteria</taxon>
        <taxon>Katanobacteria</taxon>
    </lineage>
</organism>
<sequence>FLILRPKIQENINYGVNFSNKYASDLGMNWQDSYIEILDVLNVKNIRLVAYWDEIEQKNGTYDFTNITWQLNEAQRRDINVILVVGRKVPRYPECHEPSWWRNMTDKKAKDEELYQYIEDSVSSLKDYSAIKTWQVENEPFFPFGDCEKISLETVKKEVEIVRGIDSRPILIQDSGEGGIWFPSYNAGDYLGISMYRRIWYNFWNVFFGRFIYFEYPLSYWSYKIKAGLVGIPYEKVIVTELQAEPWGPAINSELSQSEKDKTMSKHDFLTTITYAQKAGFKDLYFWGAEWWLYEKNVNNNSYFWDTAKVVIED</sequence>
<dbReference type="AlphaFoldDB" id="A0A2M7X5M0"/>
<dbReference type="InterPro" id="IPR017853">
    <property type="entry name" value="GH"/>
</dbReference>
<name>A0A2M7X5M0_UNCKA</name>
<dbReference type="EMBL" id="PFWY01000024">
    <property type="protein sequence ID" value="PJA41311.1"/>
    <property type="molecule type" value="Genomic_DNA"/>
</dbReference>